<dbReference type="InterPro" id="IPR036249">
    <property type="entry name" value="Thioredoxin-like_sf"/>
</dbReference>
<dbReference type="InterPro" id="IPR013766">
    <property type="entry name" value="Thioredoxin_domain"/>
</dbReference>
<dbReference type="GeneID" id="93520858"/>
<dbReference type="Pfam" id="PF00085">
    <property type="entry name" value="Thioredoxin"/>
    <property type="match status" value="1"/>
</dbReference>
<dbReference type="PANTHER" id="PTHR45663">
    <property type="entry name" value="GEO12009P1"/>
    <property type="match status" value="1"/>
</dbReference>
<dbReference type="GO" id="GO:0015035">
    <property type="term" value="F:protein-disulfide reductase activity"/>
    <property type="evidence" value="ECO:0007669"/>
    <property type="project" value="TreeGrafter"/>
</dbReference>
<dbReference type="PROSITE" id="PS51352">
    <property type="entry name" value="THIOREDOXIN_2"/>
    <property type="match status" value="1"/>
</dbReference>
<comment type="caution">
    <text evidence="2">The sequence shown here is derived from an EMBL/GenBank/DDBJ whole genome shotgun (WGS) entry which is preliminary data.</text>
</comment>
<protein>
    <submittedName>
        <fullName evidence="2">Thioredoxin family protein</fullName>
    </submittedName>
</protein>
<evidence type="ECO:0000259" key="1">
    <source>
        <dbReference type="PROSITE" id="PS51352"/>
    </source>
</evidence>
<dbReference type="KEGG" id="psx:DR96_629"/>
<name>A0AAJ1JKB7_PROST</name>
<gene>
    <name evidence="2" type="ORF">PZS58_08235</name>
</gene>
<dbReference type="PANTHER" id="PTHR45663:SF11">
    <property type="entry name" value="GEO12009P1"/>
    <property type="match status" value="1"/>
</dbReference>
<evidence type="ECO:0000313" key="2">
    <source>
        <dbReference type="EMBL" id="MDE8769515.1"/>
    </source>
</evidence>
<sequence>MPIIKHLDQQSFTEALFNPEQQGQIAIIYFSASWCQPCKNMQPIFEQLPLYLDSSAINFGIVDIAQSPTLAPMYGIKSVPSIALFNDSRLVAIVAGEVSLQHAITKIRSALPID</sequence>
<dbReference type="Proteomes" id="UP001163056">
    <property type="component" value="Unassembled WGS sequence"/>
</dbReference>
<dbReference type="EMBL" id="JAREJI010000004">
    <property type="protein sequence ID" value="MDE8769515.1"/>
    <property type="molecule type" value="Genomic_DNA"/>
</dbReference>
<dbReference type="RefSeq" id="WP_223854657.1">
    <property type="nucleotide sequence ID" value="NZ_BMYH01000009.1"/>
</dbReference>
<dbReference type="CDD" id="cd02947">
    <property type="entry name" value="TRX_family"/>
    <property type="match status" value="1"/>
</dbReference>
<dbReference type="GO" id="GO:0005737">
    <property type="term" value="C:cytoplasm"/>
    <property type="evidence" value="ECO:0007669"/>
    <property type="project" value="TreeGrafter"/>
</dbReference>
<reference evidence="2 3" key="1">
    <citation type="submission" date="2023-03" db="EMBL/GenBank/DDBJ databases">
        <title>WGS of NDM-producing Providencia thailandensis from Ukrainian patients.</title>
        <authorList>
            <person name="Zabicka D."/>
            <person name="Izdebski R."/>
            <person name="Urbanowicz P."/>
            <person name="Biedrzycka M."/>
            <person name="Guzek A."/>
            <person name="Gniadkowski M."/>
        </authorList>
    </citation>
    <scope>NUCLEOTIDE SEQUENCE [LARGE SCALE GENOMIC DNA]</scope>
    <source>
        <strain evidence="2 3">8015-22</strain>
    </source>
</reference>
<dbReference type="SUPFAM" id="SSF52833">
    <property type="entry name" value="Thioredoxin-like"/>
    <property type="match status" value="1"/>
</dbReference>
<dbReference type="Gene3D" id="3.40.30.10">
    <property type="entry name" value="Glutaredoxin"/>
    <property type="match status" value="1"/>
</dbReference>
<accession>A0AAJ1JKB7</accession>
<proteinExistence type="predicted"/>
<organism evidence="2 3">
    <name type="scientific">Providencia stuartii</name>
    <dbReference type="NCBI Taxonomy" id="588"/>
    <lineage>
        <taxon>Bacteria</taxon>
        <taxon>Pseudomonadati</taxon>
        <taxon>Pseudomonadota</taxon>
        <taxon>Gammaproteobacteria</taxon>
        <taxon>Enterobacterales</taxon>
        <taxon>Morganellaceae</taxon>
        <taxon>Providencia</taxon>
    </lineage>
</organism>
<feature type="domain" description="Thioredoxin" evidence="1">
    <location>
        <begin position="1"/>
        <end position="112"/>
    </location>
</feature>
<dbReference type="AlphaFoldDB" id="A0AAJ1JKB7"/>
<evidence type="ECO:0000313" key="3">
    <source>
        <dbReference type="Proteomes" id="UP001163056"/>
    </source>
</evidence>